<feature type="compositionally biased region" description="Basic and acidic residues" evidence="1">
    <location>
        <begin position="54"/>
        <end position="78"/>
    </location>
</feature>
<keyword evidence="2" id="KW-0732">Signal</keyword>
<evidence type="ECO:0000313" key="3">
    <source>
        <dbReference type="EMBL" id="MDC0666676.1"/>
    </source>
</evidence>
<feature type="region of interest" description="Disordered" evidence="1">
    <location>
        <begin position="49"/>
        <end position="78"/>
    </location>
</feature>
<name>A0ABT5AXW2_9BACT</name>
<reference evidence="3 4" key="1">
    <citation type="submission" date="2022-11" db="EMBL/GenBank/DDBJ databases">
        <title>Minimal conservation of predation-associated metabolite biosynthetic gene clusters underscores biosynthetic potential of Myxococcota including descriptions for ten novel species: Archangium lansinium sp. nov., Myxococcus landrumus sp. nov., Nannocystis bai.</title>
        <authorList>
            <person name="Ahearne A."/>
            <person name="Stevens C."/>
            <person name="Dowd S."/>
        </authorList>
    </citation>
    <scope>NUCLEOTIDE SEQUENCE [LARGE SCALE GENOMIC DNA]</scope>
    <source>
        <strain evidence="3 4">NCELM</strain>
    </source>
</reference>
<proteinExistence type="predicted"/>
<feature type="chain" id="PRO_5045603960" description="DUF4168 domain-containing protein" evidence="2">
    <location>
        <begin position="31"/>
        <end position="137"/>
    </location>
</feature>
<dbReference type="RefSeq" id="WP_271994291.1">
    <property type="nucleotide sequence ID" value="NZ_JAQNDN010000001.1"/>
</dbReference>
<keyword evidence="4" id="KW-1185">Reference proteome</keyword>
<comment type="caution">
    <text evidence="3">The sequence shown here is derived from an EMBL/GenBank/DDBJ whole genome shotgun (WGS) entry which is preliminary data.</text>
</comment>
<sequence>MHQSSTPFIRMGRFVTAALCAAALALPACGGEGKKTEVTKTTKVETKTTTVTKTEVKPEVKAEEPAPKPEEPVKPDPVQEKVQIAAAVAKQIAADPEHADDVLTKHGLDRAQLDAMMFEIAADPALTEAYMAARKTS</sequence>
<feature type="signal peptide" evidence="2">
    <location>
        <begin position="1"/>
        <end position="30"/>
    </location>
</feature>
<dbReference type="EMBL" id="JAQNDN010000001">
    <property type="protein sequence ID" value="MDC0666676.1"/>
    <property type="molecule type" value="Genomic_DNA"/>
</dbReference>
<evidence type="ECO:0000256" key="2">
    <source>
        <dbReference type="SAM" id="SignalP"/>
    </source>
</evidence>
<evidence type="ECO:0000256" key="1">
    <source>
        <dbReference type="SAM" id="MobiDB-lite"/>
    </source>
</evidence>
<protein>
    <recommendedName>
        <fullName evidence="5">DUF4168 domain-containing protein</fullName>
    </recommendedName>
</protein>
<organism evidence="3 4">
    <name type="scientific">Nannocystis radixulma</name>
    <dbReference type="NCBI Taxonomy" id="2995305"/>
    <lineage>
        <taxon>Bacteria</taxon>
        <taxon>Pseudomonadati</taxon>
        <taxon>Myxococcota</taxon>
        <taxon>Polyangia</taxon>
        <taxon>Nannocystales</taxon>
        <taxon>Nannocystaceae</taxon>
        <taxon>Nannocystis</taxon>
    </lineage>
</organism>
<evidence type="ECO:0000313" key="4">
    <source>
        <dbReference type="Proteomes" id="UP001217838"/>
    </source>
</evidence>
<evidence type="ECO:0008006" key="5">
    <source>
        <dbReference type="Google" id="ProtNLM"/>
    </source>
</evidence>
<accession>A0ABT5AXW2</accession>
<dbReference type="Proteomes" id="UP001217838">
    <property type="component" value="Unassembled WGS sequence"/>
</dbReference>
<gene>
    <name evidence="3" type="ORF">POL58_02970</name>
</gene>